<evidence type="ECO:0000313" key="1">
    <source>
        <dbReference type="EMBL" id="GBN61739.1"/>
    </source>
</evidence>
<reference evidence="1 2" key="1">
    <citation type="journal article" date="2019" name="Sci. Rep.">
        <title>Orb-weaving spider Araneus ventricosus genome elucidates the spidroin gene catalogue.</title>
        <authorList>
            <person name="Kono N."/>
            <person name="Nakamura H."/>
            <person name="Ohtoshi R."/>
            <person name="Moran D.A.P."/>
            <person name="Shinohara A."/>
            <person name="Yoshida Y."/>
            <person name="Fujiwara M."/>
            <person name="Mori M."/>
            <person name="Tomita M."/>
            <person name="Arakawa K."/>
        </authorList>
    </citation>
    <scope>NUCLEOTIDE SEQUENCE [LARGE SCALE GENOMIC DNA]</scope>
</reference>
<dbReference type="Proteomes" id="UP000499080">
    <property type="component" value="Unassembled WGS sequence"/>
</dbReference>
<keyword evidence="2" id="KW-1185">Reference proteome</keyword>
<dbReference type="AlphaFoldDB" id="A0A4Y2QDS3"/>
<comment type="caution">
    <text evidence="1">The sequence shown here is derived from an EMBL/GenBank/DDBJ whole genome shotgun (WGS) entry which is preliminary data.</text>
</comment>
<evidence type="ECO:0000313" key="2">
    <source>
        <dbReference type="Proteomes" id="UP000499080"/>
    </source>
</evidence>
<proteinExistence type="predicted"/>
<sequence>MVFTQAPFSAMDRRPSRARTLFIQTSQPQATPLALRGSRYLEALSSPVSIRNMQGFCEEKKNLTKYRSKIIQLVNFLTDKEVTSLESSLRYPATRSLLKTIIKNFNLRRWQEEWVNGLTGRNIQRILPKVSLIPTPWNREDIIFATGHSQGRGEAWFRGVLSPRFFHESAFRQLVGKM</sequence>
<dbReference type="EMBL" id="BGPR01013680">
    <property type="protein sequence ID" value="GBN61739.1"/>
    <property type="molecule type" value="Genomic_DNA"/>
</dbReference>
<gene>
    <name evidence="1" type="ORF">AVEN_34510_1</name>
</gene>
<accession>A0A4Y2QDS3</accession>
<name>A0A4Y2QDS3_ARAVE</name>
<organism evidence="1 2">
    <name type="scientific">Araneus ventricosus</name>
    <name type="common">Orbweaver spider</name>
    <name type="synonym">Epeira ventricosa</name>
    <dbReference type="NCBI Taxonomy" id="182803"/>
    <lineage>
        <taxon>Eukaryota</taxon>
        <taxon>Metazoa</taxon>
        <taxon>Ecdysozoa</taxon>
        <taxon>Arthropoda</taxon>
        <taxon>Chelicerata</taxon>
        <taxon>Arachnida</taxon>
        <taxon>Araneae</taxon>
        <taxon>Araneomorphae</taxon>
        <taxon>Entelegynae</taxon>
        <taxon>Araneoidea</taxon>
        <taxon>Araneidae</taxon>
        <taxon>Araneus</taxon>
    </lineage>
</organism>
<protein>
    <submittedName>
        <fullName evidence="1">Uncharacterized protein</fullName>
    </submittedName>
</protein>